<evidence type="ECO:0000256" key="4">
    <source>
        <dbReference type="ARBA" id="ARBA00023098"/>
    </source>
</evidence>
<dbReference type="PANTHER" id="PTHR10272">
    <property type="entry name" value="PLATELET-ACTIVATING FACTOR ACETYLHYDROLASE"/>
    <property type="match status" value="1"/>
</dbReference>
<feature type="transmembrane region" description="Helical" evidence="5">
    <location>
        <begin position="62"/>
        <end position="83"/>
    </location>
</feature>
<keyword evidence="5" id="KW-0472">Membrane</keyword>
<dbReference type="PANTHER" id="PTHR10272:SF0">
    <property type="entry name" value="PLATELET-ACTIVATING FACTOR ACETYLHYDROLASE"/>
    <property type="match status" value="1"/>
</dbReference>
<dbReference type="KEGG" id="tet:TTHERM_00030370"/>
<keyword evidence="5" id="KW-1133">Transmembrane helix</keyword>
<dbReference type="GO" id="GO:0016042">
    <property type="term" value="P:lipid catabolic process"/>
    <property type="evidence" value="ECO:0007669"/>
    <property type="project" value="UniProtKB-KW"/>
</dbReference>
<keyword evidence="2" id="KW-0378">Hydrolase</keyword>
<dbReference type="STRING" id="312017.Q22MT6"/>
<organism evidence="6 7">
    <name type="scientific">Tetrahymena thermophila (strain SB210)</name>
    <dbReference type="NCBI Taxonomy" id="312017"/>
    <lineage>
        <taxon>Eukaryota</taxon>
        <taxon>Sar</taxon>
        <taxon>Alveolata</taxon>
        <taxon>Ciliophora</taxon>
        <taxon>Intramacronucleata</taxon>
        <taxon>Oligohymenophorea</taxon>
        <taxon>Hymenostomatida</taxon>
        <taxon>Tetrahymenina</taxon>
        <taxon>Tetrahymenidae</taxon>
        <taxon>Tetrahymena</taxon>
    </lineage>
</organism>
<dbReference type="SUPFAM" id="SSF53474">
    <property type="entry name" value="alpha/beta-Hydrolases"/>
    <property type="match status" value="1"/>
</dbReference>
<dbReference type="OrthoDB" id="286467at2759"/>
<evidence type="ECO:0000256" key="1">
    <source>
        <dbReference type="ARBA" id="ARBA00013201"/>
    </source>
</evidence>
<accession>Q22MT6</accession>
<dbReference type="Gene3D" id="3.40.50.1820">
    <property type="entry name" value="alpha/beta hydrolase"/>
    <property type="match status" value="1"/>
</dbReference>
<reference evidence="7" key="1">
    <citation type="journal article" date="2006" name="PLoS Biol.">
        <title>Macronuclear genome sequence of the ciliate Tetrahymena thermophila, a model eukaryote.</title>
        <authorList>
            <person name="Eisen J.A."/>
            <person name="Coyne R.S."/>
            <person name="Wu M."/>
            <person name="Wu D."/>
            <person name="Thiagarajan M."/>
            <person name="Wortman J.R."/>
            <person name="Badger J.H."/>
            <person name="Ren Q."/>
            <person name="Amedeo P."/>
            <person name="Jones K.M."/>
            <person name="Tallon L.J."/>
            <person name="Delcher A.L."/>
            <person name="Salzberg S.L."/>
            <person name="Silva J.C."/>
            <person name="Haas B.J."/>
            <person name="Majoros W.H."/>
            <person name="Farzad M."/>
            <person name="Carlton J.M."/>
            <person name="Smith R.K. Jr."/>
            <person name="Garg J."/>
            <person name="Pearlman R.E."/>
            <person name="Karrer K.M."/>
            <person name="Sun L."/>
            <person name="Manning G."/>
            <person name="Elde N.C."/>
            <person name="Turkewitz A.P."/>
            <person name="Asai D.J."/>
            <person name="Wilkes D.E."/>
            <person name="Wang Y."/>
            <person name="Cai H."/>
            <person name="Collins K."/>
            <person name="Stewart B.A."/>
            <person name="Lee S.R."/>
            <person name="Wilamowska K."/>
            <person name="Weinberg Z."/>
            <person name="Ruzzo W.L."/>
            <person name="Wloga D."/>
            <person name="Gaertig J."/>
            <person name="Frankel J."/>
            <person name="Tsao C.-C."/>
            <person name="Gorovsky M.A."/>
            <person name="Keeling P.J."/>
            <person name="Waller R.F."/>
            <person name="Patron N.J."/>
            <person name="Cherry J.M."/>
            <person name="Stover N.A."/>
            <person name="Krieger C.J."/>
            <person name="del Toro C."/>
            <person name="Ryder H.F."/>
            <person name="Williamson S.C."/>
            <person name="Barbeau R.A."/>
            <person name="Hamilton E.P."/>
            <person name="Orias E."/>
        </authorList>
    </citation>
    <scope>NUCLEOTIDE SEQUENCE [LARGE SCALE GENOMIC DNA]</scope>
    <source>
        <strain evidence="7">SB210</strain>
    </source>
</reference>
<dbReference type="ESTHER" id="tetts-q22mt6">
    <property type="family name" value="PAF-Acetylhydrolase"/>
</dbReference>
<dbReference type="Proteomes" id="UP000009168">
    <property type="component" value="Unassembled WGS sequence"/>
</dbReference>
<name>Q22MT6_TETTS</name>
<dbReference type="GO" id="GO:0003847">
    <property type="term" value="F:1-alkyl-2-acetylglycerophosphocholine esterase activity"/>
    <property type="evidence" value="ECO:0007669"/>
    <property type="project" value="UniProtKB-EC"/>
</dbReference>
<protein>
    <recommendedName>
        <fullName evidence="1">1-alkyl-2-acetylglycerophosphocholine esterase</fullName>
        <ecNumber evidence="1">3.1.1.47</ecNumber>
    </recommendedName>
</protein>
<gene>
    <name evidence="6" type="ORF">TTHERM_00030370</name>
</gene>
<feature type="transmembrane region" description="Helical" evidence="5">
    <location>
        <begin position="89"/>
        <end position="109"/>
    </location>
</feature>
<evidence type="ECO:0000313" key="7">
    <source>
        <dbReference type="Proteomes" id="UP000009168"/>
    </source>
</evidence>
<keyword evidence="3" id="KW-0442">Lipid degradation</keyword>
<proteinExistence type="predicted"/>
<keyword evidence="4" id="KW-0443">Lipid metabolism</keyword>
<evidence type="ECO:0000313" key="6">
    <source>
        <dbReference type="EMBL" id="EAR86444.2"/>
    </source>
</evidence>
<evidence type="ECO:0000256" key="5">
    <source>
        <dbReference type="SAM" id="Phobius"/>
    </source>
</evidence>
<keyword evidence="7" id="KW-1185">Reference proteome</keyword>
<dbReference type="AlphaFoldDB" id="Q22MT6"/>
<dbReference type="EMBL" id="GG662720">
    <property type="protein sequence ID" value="EAR86444.2"/>
    <property type="molecule type" value="Genomic_DNA"/>
</dbReference>
<keyword evidence="5" id="KW-0812">Transmembrane</keyword>
<dbReference type="RefSeq" id="XP_976934.2">
    <property type="nucleotide sequence ID" value="XM_971841.3"/>
</dbReference>
<dbReference type="GeneID" id="7828667"/>
<dbReference type="InParanoid" id="Q22MT6"/>
<dbReference type="Pfam" id="PF03403">
    <property type="entry name" value="PAF-AH_p_II"/>
    <property type="match status" value="1"/>
</dbReference>
<feature type="transmembrane region" description="Helical" evidence="5">
    <location>
        <begin position="38"/>
        <end position="55"/>
    </location>
</feature>
<dbReference type="EC" id="3.1.1.47" evidence="1"/>
<dbReference type="HOGENOM" id="CLU_534749_0_0_1"/>
<evidence type="ECO:0000256" key="3">
    <source>
        <dbReference type="ARBA" id="ARBA00022963"/>
    </source>
</evidence>
<evidence type="ECO:0000256" key="2">
    <source>
        <dbReference type="ARBA" id="ARBA00022801"/>
    </source>
</evidence>
<sequence length="510" mass="59742">MKRKVSMLEILQCLLQVGLIYMQFLCDSKKNCSSEQKKSQAYLILFILLVTIVKTKIEGNRWMFIIWLPSFILSIFHKIFHTYTQVEVVYISALLSTLYILLMICFPIYEIPQVIDQTEQSEKYPKYNVSCASFPIDQQKSSMITAYYPTSPEKSNSESSEGDLCMLESDFWDYHYSSIFKQYKVPGFILDIALSGLKKYKVKVEANLPVIQKTNLKPIIFSHGFMGSRTMYSIIMKQLASLGYVVFCVEHYDVIKEKEVEKIKDKVLRKNLFKEVKEQELEARASKIKSMIDLIQDEKELNRLFKQNLSLDKNNITLMGHSYGGATVQCSAFKYTEHVKALVCLDPWLFPMKDSYLEQKLNIPVLYINSESFNKTMLWAEIDQRNQKIFQNCQQKEKSLICYVKDMDHIQQGDIGLAIPYEAKIVNLIRYPLRTLEFNLYNAKLIELFLNNIAFSNQKPEADHLANITKNIFNPLKRDSFQFFRQEFQQNFDSNRQMYTLEFKGKSIFQ</sequence>
<dbReference type="InterPro" id="IPR029058">
    <property type="entry name" value="AB_hydrolase_fold"/>
</dbReference>
<dbReference type="eggNOG" id="KOG3847">
    <property type="taxonomic scope" value="Eukaryota"/>
</dbReference>
<dbReference type="OMA" id="DHAYPND"/>